<accession>A0A8B8DYQ3</accession>
<dbReference type="InterPro" id="IPR004170">
    <property type="entry name" value="WWE_dom"/>
</dbReference>
<dbReference type="Gene3D" id="3.40.50.410">
    <property type="entry name" value="von Willebrand factor, type A domain"/>
    <property type="match status" value="1"/>
</dbReference>
<name>A0A8B8DYQ3_CRAVI</name>
<dbReference type="Pfam" id="PF06701">
    <property type="entry name" value="MIB_HERC2"/>
    <property type="match status" value="1"/>
</dbReference>
<dbReference type="Proteomes" id="UP000694844">
    <property type="component" value="Chromosome 4"/>
</dbReference>
<dbReference type="OrthoDB" id="438049at2759"/>
<feature type="domain" description="WWE" evidence="2">
    <location>
        <begin position="523"/>
        <end position="600"/>
    </location>
</feature>
<dbReference type="PROSITE" id="PS50234">
    <property type="entry name" value="VWFA"/>
    <property type="match status" value="1"/>
</dbReference>
<dbReference type="RefSeq" id="XP_022334331.1">
    <property type="nucleotide sequence ID" value="XM_022478623.1"/>
</dbReference>
<dbReference type="GO" id="GO:0046872">
    <property type="term" value="F:metal ion binding"/>
    <property type="evidence" value="ECO:0007669"/>
    <property type="project" value="InterPro"/>
</dbReference>
<keyword evidence="4" id="KW-1185">Reference proteome</keyword>
<organism evidence="4 5">
    <name type="scientific">Crassostrea virginica</name>
    <name type="common">Eastern oyster</name>
    <dbReference type="NCBI Taxonomy" id="6565"/>
    <lineage>
        <taxon>Eukaryota</taxon>
        <taxon>Metazoa</taxon>
        <taxon>Spiralia</taxon>
        <taxon>Lophotrochozoa</taxon>
        <taxon>Mollusca</taxon>
        <taxon>Bivalvia</taxon>
        <taxon>Autobranchia</taxon>
        <taxon>Pteriomorphia</taxon>
        <taxon>Ostreida</taxon>
        <taxon>Ostreoidea</taxon>
        <taxon>Ostreidae</taxon>
        <taxon>Crassostrea</taxon>
    </lineage>
</organism>
<dbReference type="PROSITE" id="PS51416">
    <property type="entry name" value="MIB_HERC2"/>
    <property type="match status" value="2"/>
</dbReference>
<dbReference type="InterPro" id="IPR037252">
    <property type="entry name" value="Mib_Herc2_sf"/>
</dbReference>
<dbReference type="KEGG" id="cvn:111131204"/>
<dbReference type="GO" id="GO:0016567">
    <property type="term" value="P:protein ubiquitination"/>
    <property type="evidence" value="ECO:0007669"/>
    <property type="project" value="InterPro"/>
</dbReference>
<dbReference type="SUPFAM" id="SSF159034">
    <property type="entry name" value="Mib/herc2 domain-like"/>
    <property type="match status" value="2"/>
</dbReference>
<dbReference type="InterPro" id="IPR037197">
    <property type="entry name" value="WWE_dom_sf"/>
</dbReference>
<evidence type="ECO:0000259" key="3">
    <source>
        <dbReference type="PROSITE" id="PS51416"/>
    </source>
</evidence>
<dbReference type="SUPFAM" id="SSF53300">
    <property type="entry name" value="vWA-like"/>
    <property type="match status" value="1"/>
</dbReference>
<feature type="domain" description="MIB/HERC2" evidence="3">
    <location>
        <begin position="369"/>
        <end position="441"/>
    </location>
</feature>
<evidence type="ECO:0000313" key="5">
    <source>
        <dbReference type="RefSeq" id="XP_022333377.1"/>
    </source>
</evidence>
<proteinExistence type="predicted"/>
<reference evidence="5 6" key="1">
    <citation type="submission" date="2025-04" db="UniProtKB">
        <authorList>
            <consortium name="RefSeq"/>
        </authorList>
    </citation>
    <scope>IDENTIFICATION</scope>
    <source>
        <tissue evidence="5 6">Whole sample</tissue>
    </source>
</reference>
<protein>
    <submittedName>
        <fullName evidence="5">Uncharacterized protein LOC111130522</fullName>
    </submittedName>
    <submittedName>
        <fullName evidence="6">Uncharacterized protein LOC111131204</fullName>
    </submittedName>
</protein>
<dbReference type="GO" id="GO:0004842">
    <property type="term" value="F:ubiquitin-protein transferase activity"/>
    <property type="evidence" value="ECO:0007669"/>
    <property type="project" value="InterPro"/>
</dbReference>
<feature type="domain" description="VWFA" evidence="1">
    <location>
        <begin position="35"/>
        <end position="226"/>
    </location>
</feature>
<sequence length="607" mass="69687">MAKAFLDIQIQWQQQSYRLAQENRSLSHKHGTGPYNVFILDTSSSLGQNGYKQTKEIFTDILEEYSKHPDIDENVGVIVCGRHVKCQHHFSNRYEDIKLSLNNVEFGGPSPIAAAFFLSRGFLISDFTKQLGTFHVPPRIILISDGRPTDFTDLYCDDSPQTETARDVDQLQQLTRKIGRTHPIFCIPVGRNPDMTTLELISGQSRGGRIVLPSDARQFAKYSQNTRTASMLPITLKNDGHDRERILTSLVSTFPDNAYTEMDQNEIIEMCFLEKSPCKFRDDVEEDIENEREKLYEERDTRLPSLGSRVRRGRDWHFSDQDNLGPGTVIGHCKKKGILVVEWDTCSRNTYRFGPMDSSIELFEVQVCNEPRILENELIATGCIVKRDWTVYEQDDDTDDIGSAISVQENGAVLVQWQNGFQKAYRYGYEGHFDLQICDPFSPEAARYLEDKIRKVAINFPDGVQPYHQDVKIDLGYVSDPSLKKHVDSREENTVTSKTIPILKVPKGVYFRNDKLKNEISDVETDGPTFSVSRNQWFWKSREGTWNPYSREMNDRIHKCYARNPKSTVIVTIHDQSYRVVIAKNIQINLTTRETSEIKLVINEPSP</sequence>
<dbReference type="Pfam" id="PF13519">
    <property type="entry name" value="VWA_2"/>
    <property type="match status" value="1"/>
</dbReference>
<dbReference type="InterPro" id="IPR002035">
    <property type="entry name" value="VWF_A"/>
</dbReference>
<dbReference type="GeneID" id="111130522"/>
<dbReference type="Gene3D" id="2.30.30.40">
    <property type="entry name" value="SH3 Domains"/>
    <property type="match status" value="2"/>
</dbReference>
<dbReference type="SUPFAM" id="SSF117839">
    <property type="entry name" value="WWE domain"/>
    <property type="match status" value="1"/>
</dbReference>
<dbReference type="InterPro" id="IPR036465">
    <property type="entry name" value="vWFA_dom_sf"/>
</dbReference>
<evidence type="ECO:0000259" key="2">
    <source>
        <dbReference type="PROSITE" id="PS50918"/>
    </source>
</evidence>
<dbReference type="Pfam" id="PF02825">
    <property type="entry name" value="WWE"/>
    <property type="match status" value="1"/>
</dbReference>
<dbReference type="CDD" id="cd00198">
    <property type="entry name" value="vWFA"/>
    <property type="match status" value="1"/>
</dbReference>
<dbReference type="AlphaFoldDB" id="A0A8B8DYQ3"/>
<dbReference type="PROSITE" id="PS50918">
    <property type="entry name" value="WWE"/>
    <property type="match status" value="1"/>
</dbReference>
<evidence type="ECO:0000313" key="6">
    <source>
        <dbReference type="RefSeq" id="XP_022334331.1"/>
    </source>
</evidence>
<evidence type="ECO:0000259" key="1">
    <source>
        <dbReference type="PROSITE" id="PS50234"/>
    </source>
</evidence>
<dbReference type="KEGG" id="cvn:111130522"/>
<dbReference type="SMART" id="SM00327">
    <property type="entry name" value="VWA"/>
    <property type="match status" value="1"/>
</dbReference>
<feature type="domain" description="MIB/HERC2" evidence="3">
    <location>
        <begin position="296"/>
        <end position="371"/>
    </location>
</feature>
<gene>
    <name evidence="5" type="primary">LOC111130522</name>
    <name evidence="6" type="synonym">LOC111131204</name>
</gene>
<dbReference type="RefSeq" id="XP_022333377.1">
    <property type="nucleotide sequence ID" value="XM_022477669.1"/>
</dbReference>
<evidence type="ECO:0000313" key="4">
    <source>
        <dbReference type="Proteomes" id="UP000694844"/>
    </source>
</evidence>
<dbReference type="Gene3D" id="3.30.720.50">
    <property type="match status" value="1"/>
</dbReference>
<dbReference type="InterPro" id="IPR010606">
    <property type="entry name" value="Mib_Herc2"/>
</dbReference>